<dbReference type="SUPFAM" id="SSF51110">
    <property type="entry name" value="alpha-D-mannose-specific plant lectins"/>
    <property type="match status" value="1"/>
</dbReference>
<dbReference type="Gene3D" id="2.90.10.10">
    <property type="entry name" value="Bulb-type lectin domain"/>
    <property type="match status" value="1"/>
</dbReference>
<dbReference type="Proteomes" id="UP000541535">
    <property type="component" value="Unassembled WGS sequence"/>
</dbReference>
<evidence type="ECO:0000259" key="3">
    <source>
        <dbReference type="PROSITE" id="PS50927"/>
    </source>
</evidence>
<evidence type="ECO:0000313" key="4">
    <source>
        <dbReference type="EMBL" id="MBB3118407.1"/>
    </source>
</evidence>
<dbReference type="InterPro" id="IPR036426">
    <property type="entry name" value="Bulb-type_lectin_dom_sf"/>
</dbReference>
<organism evidence="4 5">
    <name type="scientific">Pseudoduganella violacea</name>
    <dbReference type="NCBI Taxonomy" id="1715466"/>
    <lineage>
        <taxon>Bacteria</taxon>
        <taxon>Pseudomonadati</taxon>
        <taxon>Pseudomonadota</taxon>
        <taxon>Betaproteobacteria</taxon>
        <taxon>Burkholderiales</taxon>
        <taxon>Oxalobacteraceae</taxon>
        <taxon>Telluria group</taxon>
        <taxon>Pseudoduganella</taxon>
    </lineage>
</organism>
<dbReference type="AlphaFoldDB" id="A0A7W5B8B2"/>
<sequence>MRHLQICAAALAALASLSAHATAYRELPTGGVLRAGDFIETGGEYCVVQQADSNLVVYKRPRSNTCTGGTPIWASYSSGATHTVMQADGNLVQYDDAGNAKWASNTGGRAPGNYGFSVHATTGALNITLWDAEHRYGTTFWSTPADPNPTPQPPNPKPPGPTCPNGAPVSIYTVCISPRLQSRMTYKFPACSQRDAQMLALQNGWAWGACNP</sequence>
<dbReference type="InterPro" id="IPR001480">
    <property type="entry name" value="Bulb-type_lectin_dom"/>
</dbReference>
<keyword evidence="5" id="KW-1185">Reference proteome</keyword>
<proteinExistence type="predicted"/>
<dbReference type="RefSeq" id="WP_183440326.1">
    <property type="nucleotide sequence ID" value="NZ_JACHXD010000003.1"/>
</dbReference>
<feature type="domain" description="Bulb-type lectin" evidence="3">
    <location>
        <begin position="24"/>
        <end position="142"/>
    </location>
</feature>
<reference evidence="4 5" key="1">
    <citation type="submission" date="2020-08" db="EMBL/GenBank/DDBJ databases">
        <title>Genomic Encyclopedia of Type Strains, Phase III (KMG-III): the genomes of soil and plant-associated and newly described type strains.</title>
        <authorList>
            <person name="Whitman W."/>
        </authorList>
    </citation>
    <scope>NUCLEOTIDE SEQUENCE [LARGE SCALE GENOMIC DNA]</scope>
    <source>
        <strain evidence="4 5">CECT 8897</strain>
    </source>
</reference>
<feature type="compositionally biased region" description="Pro residues" evidence="1">
    <location>
        <begin position="146"/>
        <end position="162"/>
    </location>
</feature>
<feature type="region of interest" description="Disordered" evidence="1">
    <location>
        <begin position="140"/>
        <end position="163"/>
    </location>
</feature>
<dbReference type="EMBL" id="JACHXD010000003">
    <property type="protein sequence ID" value="MBB3118407.1"/>
    <property type="molecule type" value="Genomic_DNA"/>
</dbReference>
<keyword evidence="2" id="KW-0732">Signal</keyword>
<feature type="chain" id="PRO_5031533220" description="Bulb-type lectin domain-containing protein" evidence="2">
    <location>
        <begin position="22"/>
        <end position="212"/>
    </location>
</feature>
<name>A0A7W5B8B2_9BURK</name>
<dbReference type="Gene3D" id="2.90.10.30">
    <property type="match status" value="1"/>
</dbReference>
<dbReference type="PROSITE" id="PS50927">
    <property type="entry name" value="BULB_LECTIN"/>
    <property type="match status" value="1"/>
</dbReference>
<accession>A0A7W5B8B2</accession>
<evidence type="ECO:0000256" key="1">
    <source>
        <dbReference type="SAM" id="MobiDB-lite"/>
    </source>
</evidence>
<protein>
    <recommendedName>
        <fullName evidence="3">Bulb-type lectin domain-containing protein</fullName>
    </recommendedName>
</protein>
<comment type="caution">
    <text evidence="4">The sequence shown here is derived from an EMBL/GenBank/DDBJ whole genome shotgun (WGS) entry which is preliminary data.</text>
</comment>
<evidence type="ECO:0000313" key="5">
    <source>
        <dbReference type="Proteomes" id="UP000541535"/>
    </source>
</evidence>
<gene>
    <name evidence="4" type="ORF">FHS03_001438</name>
</gene>
<evidence type="ECO:0000256" key="2">
    <source>
        <dbReference type="SAM" id="SignalP"/>
    </source>
</evidence>
<feature type="signal peptide" evidence="2">
    <location>
        <begin position="1"/>
        <end position="21"/>
    </location>
</feature>
<dbReference type="SMART" id="SM00108">
    <property type="entry name" value="B_lectin"/>
    <property type="match status" value="1"/>
</dbReference>